<proteinExistence type="inferred from homology"/>
<evidence type="ECO:0000256" key="10">
    <source>
        <dbReference type="ARBA" id="ARBA00023152"/>
    </source>
</evidence>
<dbReference type="Proteomes" id="UP000824225">
    <property type="component" value="Unassembled WGS sequence"/>
</dbReference>
<evidence type="ECO:0000256" key="7">
    <source>
        <dbReference type="ARBA" id="ARBA00022777"/>
    </source>
</evidence>
<evidence type="ECO:0000313" key="16">
    <source>
        <dbReference type="EMBL" id="HJA07696.1"/>
    </source>
</evidence>
<dbReference type="GO" id="GO:0016301">
    <property type="term" value="F:kinase activity"/>
    <property type="evidence" value="ECO:0007669"/>
    <property type="project" value="UniProtKB-KW"/>
</dbReference>
<comment type="catalytic activity">
    <reaction evidence="13">
        <text>pyruvate + ATP = phosphoenolpyruvate + ADP + H(+)</text>
        <dbReference type="Rhea" id="RHEA:18157"/>
        <dbReference type="ChEBI" id="CHEBI:15361"/>
        <dbReference type="ChEBI" id="CHEBI:15378"/>
        <dbReference type="ChEBI" id="CHEBI:30616"/>
        <dbReference type="ChEBI" id="CHEBI:58702"/>
        <dbReference type="ChEBI" id="CHEBI:456216"/>
        <dbReference type="EC" id="2.7.1.40"/>
    </reaction>
</comment>
<evidence type="ECO:0000256" key="1">
    <source>
        <dbReference type="ARBA" id="ARBA00004997"/>
    </source>
</evidence>
<evidence type="ECO:0000256" key="13">
    <source>
        <dbReference type="RuleBase" id="RU000504"/>
    </source>
</evidence>
<keyword evidence="10 13" id="KW-0324">Glycolysis</keyword>
<keyword evidence="6" id="KW-0547">Nucleotide-binding</keyword>
<dbReference type="SUPFAM" id="SSF50800">
    <property type="entry name" value="PK beta-barrel domain-like"/>
    <property type="match status" value="1"/>
</dbReference>
<feature type="domain" description="Pyruvate kinase barrel" evidence="14">
    <location>
        <begin position="2"/>
        <end position="323"/>
    </location>
</feature>
<dbReference type="EC" id="2.7.1.40" evidence="3 12"/>
<accession>A0A9D2KKH5</accession>
<dbReference type="PRINTS" id="PR01050">
    <property type="entry name" value="PYRUVTKNASE"/>
</dbReference>
<keyword evidence="7 13" id="KW-0418">Kinase</keyword>
<dbReference type="SUPFAM" id="SSF52935">
    <property type="entry name" value="PK C-terminal domain-like"/>
    <property type="match status" value="1"/>
</dbReference>
<dbReference type="InterPro" id="IPR015806">
    <property type="entry name" value="Pyrv_Knase_insert_dom_sf"/>
</dbReference>
<evidence type="ECO:0000256" key="12">
    <source>
        <dbReference type="NCBIfam" id="TIGR01064"/>
    </source>
</evidence>
<dbReference type="GO" id="GO:0030955">
    <property type="term" value="F:potassium ion binding"/>
    <property type="evidence" value="ECO:0007669"/>
    <property type="project" value="UniProtKB-UniRule"/>
</dbReference>
<keyword evidence="9 13" id="KW-0460">Magnesium</keyword>
<dbReference type="NCBIfam" id="TIGR01064">
    <property type="entry name" value="pyruv_kin"/>
    <property type="match status" value="1"/>
</dbReference>
<dbReference type="GO" id="GO:0000287">
    <property type="term" value="F:magnesium ion binding"/>
    <property type="evidence" value="ECO:0007669"/>
    <property type="project" value="UniProtKB-UniRule"/>
</dbReference>
<comment type="similarity">
    <text evidence="2 13">Belongs to the pyruvate kinase family.</text>
</comment>
<keyword evidence="11 16" id="KW-0670">Pyruvate</keyword>
<organism evidence="16 17">
    <name type="scientific">Candidatus Mailhella merdigallinarum</name>
    <dbReference type="NCBI Taxonomy" id="2838658"/>
    <lineage>
        <taxon>Bacteria</taxon>
        <taxon>Pseudomonadati</taxon>
        <taxon>Thermodesulfobacteriota</taxon>
        <taxon>Desulfovibrionia</taxon>
        <taxon>Desulfovibrionales</taxon>
        <taxon>Desulfovibrionaceae</taxon>
        <taxon>Mailhella</taxon>
    </lineage>
</organism>
<dbReference type="NCBIfam" id="NF004491">
    <property type="entry name" value="PRK05826.1"/>
    <property type="match status" value="1"/>
</dbReference>
<dbReference type="Pfam" id="PF00224">
    <property type="entry name" value="PK"/>
    <property type="match status" value="1"/>
</dbReference>
<reference evidence="16" key="1">
    <citation type="journal article" date="2021" name="PeerJ">
        <title>Extensive microbial diversity within the chicken gut microbiome revealed by metagenomics and culture.</title>
        <authorList>
            <person name="Gilroy R."/>
            <person name="Ravi A."/>
            <person name="Getino M."/>
            <person name="Pursley I."/>
            <person name="Horton D.L."/>
            <person name="Alikhan N.F."/>
            <person name="Baker D."/>
            <person name="Gharbi K."/>
            <person name="Hall N."/>
            <person name="Watson M."/>
            <person name="Adriaenssens E.M."/>
            <person name="Foster-Nyarko E."/>
            <person name="Jarju S."/>
            <person name="Secka A."/>
            <person name="Antonio M."/>
            <person name="Oren A."/>
            <person name="Chaudhuri R.R."/>
            <person name="La Ragione R."/>
            <person name="Hildebrand F."/>
            <person name="Pallen M.J."/>
        </authorList>
    </citation>
    <scope>NUCLEOTIDE SEQUENCE</scope>
    <source>
        <strain evidence="16">CHK186-16707</strain>
    </source>
</reference>
<gene>
    <name evidence="16" type="primary">pyk</name>
    <name evidence="16" type="ORF">H9962_00675</name>
</gene>
<evidence type="ECO:0000256" key="5">
    <source>
        <dbReference type="ARBA" id="ARBA00022723"/>
    </source>
</evidence>
<protein>
    <recommendedName>
        <fullName evidence="3 12">Pyruvate kinase</fullName>
        <ecNumber evidence="3 12">2.7.1.40</ecNumber>
    </recommendedName>
</protein>
<evidence type="ECO:0000259" key="15">
    <source>
        <dbReference type="Pfam" id="PF02887"/>
    </source>
</evidence>
<reference evidence="16" key="2">
    <citation type="submission" date="2021-04" db="EMBL/GenBank/DDBJ databases">
        <authorList>
            <person name="Gilroy R."/>
        </authorList>
    </citation>
    <scope>NUCLEOTIDE SEQUENCE</scope>
    <source>
        <strain evidence="16">CHK186-16707</strain>
    </source>
</reference>
<evidence type="ECO:0000256" key="4">
    <source>
        <dbReference type="ARBA" id="ARBA00022679"/>
    </source>
</evidence>
<evidence type="ECO:0000256" key="9">
    <source>
        <dbReference type="ARBA" id="ARBA00022842"/>
    </source>
</evidence>
<dbReference type="EMBL" id="DXAN01000002">
    <property type="protein sequence ID" value="HJA07696.1"/>
    <property type="molecule type" value="Genomic_DNA"/>
</dbReference>
<comment type="caution">
    <text evidence="16">The sequence shown here is derived from an EMBL/GenBank/DDBJ whole genome shotgun (WGS) entry which is preliminary data.</text>
</comment>
<comment type="pathway">
    <text evidence="1 13">Carbohydrate degradation; glycolysis; pyruvate from D-glyceraldehyde 3-phosphate: step 5/5.</text>
</comment>
<dbReference type="Gene3D" id="3.40.1380.20">
    <property type="entry name" value="Pyruvate kinase, C-terminal domain"/>
    <property type="match status" value="1"/>
</dbReference>
<name>A0A9D2KKH5_9BACT</name>
<keyword evidence="5" id="KW-0479">Metal-binding</keyword>
<feature type="domain" description="Pyruvate kinase C-terminal" evidence="15">
    <location>
        <begin position="356"/>
        <end position="467"/>
    </location>
</feature>
<keyword evidence="4 13" id="KW-0808">Transferase</keyword>
<dbReference type="GO" id="GO:0005524">
    <property type="term" value="F:ATP binding"/>
    <property type="evidence" value="ECO:0007669"/>
    <property type="project" value="UniProtKB-KW"/>
</dbReference>
<sequence>MRTKIIATVGPATSSRDMLARLAEAGVAVFRLNFSHGDVPFFRRIVDDIRSIERERGEPLTILQDLPGPKIRIGMLPGNTLTVIKGNELILGPEAREGDSVPSLPFDNQQLLNDMTPGDRLVLADGGLQFRVRERLPDGRALIEALGNGIVTSRKGLALPGKTVALPALTDKDRKNLAVGLELGVDAVAVSFVQSAEDIRQAKSLLRAAGRALPVVAKLERRNAVENLDAILAETDMVMVARGDLGVECPLPELPALQKRIIRACNAASKPVVVATQMLLSMVNSPVPTRAETTDVANAVLDGADCVMLSEETAMGNYPVETVAYMRQIAAEAESYLLETRELVEPEAGSGPPEFLAYAACLLAEKTGARAIVAHSMSGASARLLSSCRPSQTIHALTPDAGVLHALNFTWGVRPHFVEENPEVSHLRRVQRYIAATPDFPVGEDVVITAGEPSPGQPRRGTNLVKIYRK</sequence>
<evidence type="ECO:0000256" key="6">
    <source>
        <dbReference type="ARBA" id="ARBA00022741"/>
    </source>
</evidence>
<dbReference type="InterPro" id="IPR015795">
    <property type="entry name" value="Pyrv_Knase_C"/>
</dbReference>
<dbReference type="InterPro" id="IPR036918">
    <property type="entry name" value="Pyrv_Knase_C_sf"/>
</dbReference>
<dbReference type="Gene3D" id="3.20.20.60">
    <property type="entry name" value="Phosphoenolpyruvate-binding domains"/>
    <property type="match status" value="1"/>
</dbReference>
<dbReference type="InterPro" id="IPR015813">
    <property type="entry name" value="Pyrv/PenolPyrv_kinase-like_dom"/>
</dbReference>
<keyword evidence="8" id="KW-0067">ATP-binding</keyword>
<evidence type="ECO:0000256" key="8">
    <source>
        <dbReference type="ARBA" id="ARBA00022840"/>
    </source>
</evidence>
<evidence type="ECO:0000256" key="11">
    <source>
        <dbReference type="ARBA" id="ARBA00023317"/>
    </source>
</evidence>
<dbReference type="SUPFAM" id="SSF51621">
    <property type="entry name" value="Phosphoenolpyruvate/pyruvate domain"/>
    <property type="match status" value="1"/>
</dbReference>
<evidence type="ECO:0000313" key="17">
    <source>
        <dbReference type="Proteomes" id="UP000824225"/>
    </source>
</evidence>
<dbReference type="Gene3D" id="2.40.33.10">
    <property type="entry name" value="PK beta-barrel domain-like"/>
    <property type="match status" value="1"/>
</dbReference>
<dbReference type="InterPro" id="IPR001697">
    <property type="entry name" value="Pyr_Knase"/>
</dbReference>
<dbReference type="Pfam" id="PF02887">
    <property type="entry name" value="PK_C"/>
    <property type="match status" value="1"/>
</dbReference>
<evidence type="ECO:0000256" key="2">
    <source>
        <dbReference type="ARBA" id="ARBA00008663"/>
    </source>
</evidence>
<dbReference type="InterPro" id="IPR040442">
    <property type="entry name" value="Pyrv_kinase-like_dom_sf"/>
</dbReference>
<dbReference type="PANTHER" id="PTHR11817">
    <property type="entry name" value="PYRUVATE KINASE"/>
    <property type="match status" value="1"/>
</dbReference>
<evidence type="ECO:0000259" key="14">
    <source>
        <dbReference type="Pfam" id="PF00224"/>
    </source>
</evidence>
<dbReference type="AlphaFoldDB" id="A0A9D2KKH5"/>
<evidence type="ECO:0000256" key="3">
    <source>
        <dbReference type="ARBA" id="ARBA00012142"/>
    </source>
</evidence>
<dbReference type="GO" id="GO:0004743">
    <property type="term" value="F:pyruvate kinase activity"/>
    <property type="evidence" value="ECO:0007669"/>
    <property type="project" value="UniProtKB-UniRule"/>
</dbReference>
<dbReference type="InterPro" id="IPR011037">
    <property type="entry name" value="Pyrv_Knase-like_insert_dom_sf"/>
</dbReference>
<dbReference type="InterPro" id="IPR015793">
    <property type="entry name" value="Pyrv_Knase_brl"/>
</dbReference>